<dbReference type="GO" id="GO:0009236">
    <property type="term" value="P:cobalamin biosynthetic process"/>
    <property type="evidence" value="ECO:0007669"/>
    <property type="project" value="UniProtKB-KW"/>
</dbReference>
<evidence type="ECO:0000256" key="7">
    <source>
        <dbReference type="ARBA" id="ARBA00023002"/>
    </source>
</evidence>
<comment type="pathway">
    <text evidence="1">Porphyrin-containing compound metabolism; siroheme biosynthesis; sirohydrochlorin from precorrin-2: step 1/1.</text>
</comment>
<keyword evidence="20" id="KW-1185">Reference proteome</keyword>
<keyword evidence="10" id="KW-0627">Porphyrin biosynthesis</keyword>
<evidence type="ECO:0000256" key="11">
    <source>
        <dbReference type="ARBA" id="ARBA00023268"/>
    </source>
</evidence>
<gene>
    <name evidence="19" type="primary">cysG</name>
    <name evidence="19" type="ORF">JGUZn3_05140</name>
</gene>
<evidence type="ECO:0000313" key="20">
    <source>
        <dbReference type="Proteomes" id="UP000516349"/>
    </source>
</evidence>
<dbReference type="InterPro" id="IPR014776">
    <property type="entry name" value="4pyrrole_Mease_sub2"/>
</dbReference>
<dbReference type="FunFam" id="3.40.1010.10:FF:000001">
    <property type="entry name" value="Siroheme synthase"/>
    <property type="match status" value="1"/>
</dbReference>
<keyword evidence="6" id="KW-0949">S-adenosyl-L-methionine</keyword>
<dbReference type="EMBL" id="CP060244">
    <property type="protein sequence ID" value="QNT77762.1"/>
    <property type="molecule type" value="Genomic_DNA"/>
</dbReference>
<evidence type="ECO:0000313" key="19">
    <source>
        <dbReference type="EMBL" id="QNT77762.1"/>
    </source>
</evidence>
<evidence type="ECO:0000256" key="6">
    <source>
        <dbReference type="ARBA" id="ARBA00022691"/>
    </source>
</evidence>
<keyword evidence="8" id="KW-0520">NAD</keyword>
<evidence type="ECO:0000256" key="5">
    <source>
        <dbReference type="ARBA" id="ARBA00022679"/>
    </source>
</evidence>
<comment type="pathway">
    <text evidence="12">Porphyrin-containing compound metabolism; siroheme biosynthesis; precorrin-2 from uroporphyrinogen III: step 1/1.</text>
</comment>
<dbReference type="NCBIfam" id="TIGR01470">
    <property type="entry name" value="cysG_Nterm"/>
    <property type="match status" value="1"/>
</dbReference>
<dbReference type="InterPro" id="IPR037115">
    <property type="entry name" value="Sirohaem_synt_dimer_dom_sf"/>
</dbReference>
<dbReference type="GO" id="GO:0051266">
    <property type="term" value="F:sirohydrochlorin ferrochelatase activity"/>
    <property type="evidence" value="ECO:0007669"/>
    <property type="project" value="InterPro"/>
</dbReference>
<evidence type="ECO:0000256" key="14">
    <source>
        <dbReference type="ARBA" id="ARBA00060548"/>
    </source>
</evidence>
<dbReference type="GO" id="GO:0043115">
    <property type="term" value="F:precorrin-2 dehydrogenase activity"/>
    <property type="evidence" value="ECO:0007669"/>
    <property type="project" value="UniProtKB-EC"/>
</dbReference>
<dbReference type="PANTHER" id="PTHR45790">
    <property type="entry name" value="SIROHEME SYNTHASE-RELATED"/>
    <property type="match status" value="1"/>
</dbReference>
<dbReference type="CDD" id="cd11642">
    <property type="entry name" value="SUMT"/>
    <property type="match status" value="1"/>
</dbReference>
<keyword evidence="5 16" id="KW-0808">Transferase</keyword>
<keyword evidence="11" id="KW-0511">Multifunctional enzyme</keyword>
<evidence type="ECO:0000256" key="1">
    <source>
        <dbReference type="ARBA" id="ARBA00005010"/>
    </source>
</evidence>
<keyword evidence="3" id="KW-0169">Cobalamin biosynthesis</keyword>
<dbReference type="InterPro" id="IPR035996">
    <property type="entry name" value="4pyrrol_Methylase_sf"/>
</dbReference>
<evidence type="ECO:0000256" key="3">
    <source>
        <dbReference type="ARBA" id="ARBA00022573"/>
    </source>
</evidence>
<dbReference type="InterPro" id="IPR036291">
    <property type="entry name" value="NAD(P)-bd_dom_sf"/>
</dbReference>
<dbReference type="Gene3D" id="3.40.50.720">
    <property type="entry name" value="NAD(P)-binding Rossmann-like Domain"/>
    <property type="match status" value="1"/>
</dbReference>
<dbReference type="UniPathway" id="UPA00262">
    <property type="reaction ID" value="UER00211"/>
</dbReference>
<dbReference type="Gene3D" id="3.40.1010.10">
    <property type="entry name" value="Cobalt-precorrin-4 Transmethylase, Domain 1"/>
    <property type="match status" value="1"/>
</dbReference>
<evidence type="ECO:0000256" key="9">
    <source>
        <dbReference type="ARBA" id="ARBA00023239"/>
    </source>
</evidence>
<dbReference type="PIRSF" id="PIRSF036426">
    <property type="entry name" value="Sirohaem_synth"/>
    <property type="match status" value="1"/>
</dbReference>
<dbReference type="SUPFAM" id="SSF51735">
    <property type="entry name" value="NAD(P)-binding Rossmann-fold domains"/>
    <property type="match status" value="1"/>
</dbReference>
<dbReference type="InterPro" id="IPR019478">
    <property type="entry name" value="Sirohaem_synthase_dimer_dom"/>
</dbReference>
<dbReference type="Pfam" id="PF13241">
    <property type="entry name" value="NAD_binding_7"/>
    <property type="match status" value="1"/>
</dbReference>
<evidence type="ECO:0000256" key="12">
    <source>
        <dbReference type="ARBA" id="ARBA00025705"/>
    </source>
</evidence>
<dbReference type="Gene3D" id="3.30.950.10">
    <property type="entry name" value="Methyltransferase, Cobalt-precorrin-4 Transmethylase, Domain 2"/>
    <property type="match status" value="1"/>
</dbReference>
<dbReference type="PROSITE" id="PS00840">
    <property type="entry name" value="SUMT_2"/>
    <property type="match status" value="1"/>
</dbReference>
<evidence type="ECO:0000259" key="17">
    <source>
        <dbReference type="Pfam" id="PF00590"/>
    </source>
</evidence>
<name>A0A7H1NPQ2_9PROT</name>
<dbReference type="PANTHER" id="PTHR45790:SF1">
    <property type="entry name" value="SIROHEME SYNTHASE"/>
    <property type="match status" value="1"/>
</dbReference>
<dbReference type="FunFam" id="3.30.950.10:FF:000001">
    <property type="entry name" value="Siroheme synthase"/>
    <property type="match status" value="1"/>
</dbReference>
<keyword evidence="7" id="KW-0560">Oxidoreductase</keyword>
<dbReference type="NCBIfam" id="TIGR01469">
    <property type="entry name" value="cobA_cysG_Cterm"/>
    <property type="match status" value="1"/>
</dbReference>
<feature type="domain" description="Tetrapyrrole methylase" evidence="17">
    <location>
        <begin position="231"/>
        <end position="441"/>
    </location>
</feature>
<dbReference type="GO" id="GO:0032259">
    <property type="term" value="P:methylation"/>
    <property type="evidence" value="ECO:0007669"/>
    <property type="project" value="UniProtKB-KW"/>
</dbReference>
<evidence type="ECO:0000256" key="16">
    <source>
        <dbReference type="RuleBase" id="RU003960"/>
    </source>
</evidence>
<dbReference type="RefSeq" id="WP_203414180.1">
    <property type="nucleotide sequence ID" value="NZ_CP060244.1"/>
</dbReference>
<dbReference type="NCBIfam" id="NF007922">
    <property type="entry name" value="PRK10637.1"/>
    <property type="match status" value="1"/>
</dbReference>
<organism evidence="19 20">
    <name type="scientific">Entomobacter blattae</name>
    <dbReference type="NCBI Taxonomy" id="2762277"/>
    <lineage>
        <taxon>Bacteria</taxon>
        <taxon>Pseudomonadati</taxon>
        <taxon>Pseudomonadota</taxon>
        <taxon>Alphaproteobacteria</taxon>
        <taxon>Acetobacterales</taxon>
        <taxon>Acetobacteraceae</taxon>
        <taxon>Entomobacter</taxon>
    </lineage>
</organism>
<evidence type="ECO:0000256" key="15">
    <source>
        <dbReference type="PIRSR" id="PIRSR036426-1"/>
    </source>
</evidence>
<protein>
    <submittedName>
        <fullName evidence="19">Siroheme synthase</fullName>
    </submittedName>
</protein>
<evidence type="ECO:0000256" key="8">
    <source>
        <dbReference type="ARBA" id="ARBA00023027"/>
    </source>
</evidence>
<dbReference type="InterPro" id="IPR012409">
    <property type="entry name" value="Sirohaem_synth"/>
</dbReference>
<dbReference type="Pfam" id="PF10414">
    <property type="entry name" value="CysG_dimeriser"/>
    <property type="match status" value="1"/>
</dbReference>
<dbReference type="NCBIfam" id="NF004790">
    <property type="entry name" value="PRK06136.1"/>
    <property type="match status" value="1"/>
</dbReference>
<dbReference type="KEGG" id="ebla:JGUZn3_05140"/>
<feature type="domain" description="Sirohaem synthase dimerisation" evidence="18">
    <location>
        <begin position="168"/>
        <end position="222"/>
    </location>
</feature>
<accession>A0A7H1NPQ2</accession>
<dbReference type="SUPFAM" id="SSF53790">
    <property type="entry name" value="Tetrapyrrole methylase"/>
    <property type="match status" value="1"/>
</dbReference>
<dbReference type="GO" id="GO:0004851">
    <property type="term" value="F:uroporphyrin-III C-methyltransferase activity"/>
    <property type="evidence" value="ECO:0007669"/>
    <property type="project" value="InterPro"/>
</dbReference>
<dbReference type="InterPro" id="IPR014777">
    <property type="entry name" value="4pyrrole_Mease_sub1"/>
</dbReference>
<comment type="catalytic activity">
    <reaction evidence="13">
        <text>precorrin-2 + NAD(+) = sirohydrochlorin + NADH + 2 H(+)</text>
        <dbReference type="Rhea" id="RHEA:15613"/>
        <dbReference type="ChEBI" id="CHEBI:15378"/>
        <dbReference type="ChEBI" id="CHEBI:57540"/>
        <dbReference type="ChEBI" id="CHEBI:57945"/>
        <dbReference type="ChEBI" id="CHEBI:58351"/>
        <dbReference type="ChEBI" id="CHEBI:58827"/>
        <dbReference type="EC" id="1.3.1.76"/>
    </reaction>
</comment>
<dbReference type="InterPro" id="IPR003043">
    <property type="entry name" value="Uropor_MeTrfase_CS"/>
</dbReference>
<evidence type="ECO:0000256" key="13">
    <source>
        <dbReference type="ARBA" id="ARBA00047561"/>
    </source>
</evidence>
<dbReference type="PROSITE" id="PS00839">
    <property type="entry name" value="SUMT_1"/>
    <property type="match status" value="1"/>
</dbReference>
<evidence type="ECO:0000256" key="10">
    <source>
        <dbReference type="ARBA" id="ARBA00023244"/>
    </source>
</evidence>
<dbReference type="Gene3D" id="1.10.8.210">
    <property type="entry name" value="Sirohaem synthase, dimerisation domain"/>
    <property type="match status" value="1"/>
</dbReference>
<dbReference type="InterPro" id="IPR006367">
    <property type="entry name" value="Sirohaem_synthase_N"/>
</dbReference>
<comment type="pathway">
    <text evidence="14">Cofactor biosynthesis; adenosylcobalamin biosynthesis; precorrin-2 from uroporphyrinogen III: step 1/1.</text>
</comment>
<dbReference type="Gene3D" id="3.30.160.110">
    <property type="entry name" value="Siroheme synthase, domain 2"/>
    <property type="match status" value="1"/>
</dbReference>
<proteinExistence type="inferred from homology"/>
<dbReference type="Proteomes" id="UP000516349">
    <property type="component" value="Chromosome"/>
</dbReference>
<dbReference type="SUPFAM" id="SSF75615">
    <property type="entry name" value="Siroheme synthase middle domains-like"/>
    <property type="match status" value="1"/>
</dbReference>
<dbReference type="InterPro" id="IPR000878">
    <property type="entry name" value="4pyrrol_Mease"/>
</dbReference>
<dbReference type="Pfam" id="PF00590">
    <property type="entry name" value="TP_methylase"/>
    <property type="match status" value="1"/>
</dbReference>
<dbReference type="AlphaFoldDB" id="A0A7H1NPQ2"/>
<reference evidence="19 20" key="1">
    <citation type="submission" date="2020-08" db="EMBL/GenBank/DDBJ databases">
        <title>Complete genome sequence of Entomobacter blattae G55GP.</title>
        <authorList>
            <person name="Poehlein A."/>
            <person name="Guzman J."/>
            <person name="Daniel R."/>
            <person name="Vilcinskas A."/>
        </authorList>
    </citation>
    <scope>NUCLEOTIDE SEQUENCE [LARGE SCALE GENOMIC DNA]</scope>
    <source>
        <strain evidence="19 20">G55GP</strain>
    </source>
</reference>
<keyword evidence="4 16" id="KW-0489">Methyltransferase</keyword>
<dbReference type="GO" id="GO:0019354">
    <property type="term" value="P:siroheme biosynthetic process"/>
    <property type="evidence" value="ECO:0007669"/>
    <property type="project" value="UniProtKB-UniPathway"/>
</dbReference>
<comment type="similarity">
    <text evidence="2 16">Belongs to the precorrin methyltransferase family.</text>
</comment>
<keyword evidence="9" id="KW-0456">Lyase</keyword>
<feature type="active site" description="Proton donor" evidence="15">
    <location>
        <position position="283"/>
    </location>
</feature>
<feature type="active site" description="Proton acceptor" evidence="15">
    <location>
        <position position="261"/>
    </location>
</feature>
<dbReference type="InterPro" id="IPR050161">
    <property type="entry name" value="Siro_Cobalamin_biosynth"/>
</dbReference>
<evidence type="ECO:0000256" key="2">
    <source>
        <dbReference type="ARBA" id="ARBA00005879"/>
    </source>
</evidence>
<dbReference type="InterPro" id="IPR006366">
    <property type="entry name" value="CobA/CysG_C"/>
</dbReference>
<evidence type="ECO:0000256" key="4">
    <source>
        <dbReference type="ARBA" id="ARBA00022603"/>
    </source>
</evidence>
<evidence type="ECO:0000259" key="18">
    <source>
        <dbReference type="Pfam" id="PF10414"/>
    </source>
</evidence>
<dbReference type="GO" id="GO:0051287">
    <property type="term" value="F:NAD binding"/>
    <property type="evidence" value="ECO:0007669"/>
    <property type="project" value="InterPro"/>
</dbReference>
<sequence>MTQDGSEQPFPGYLPIGLRLDGEKVLVIGGGGIAANKVRLLLSCRAVITVIAETLYPEMHSLHKEGAFTYIPQTLTEDSLVALASSDYRLAFIATNNTALNHKVSAALRAAHVLVCIVDNPEHSNFITPAIVDRGVVKVGIITSGAAPVLSRRIREKLEGELPSGTKTLAEFMGKQRHFMRQHCPDLTKRRKIWEAFIDSPGAEAARQGKEKEARAYLEHLLANTAFTGEVWLVGAGPGNADLLTLKALHLMQNADSVLYDQLLSPTILDRVRRDAERVFVGKKRNHHTMSQNEIQAEMIRRARRGERVLRLKGGDPLIFGRGGEEADALLQAGIPFQIVPGITAANGCAAYAGFALTHRDYAQSCLFLTGHAKADGSLDLPWKTLLHPLQTVVIYMGLSELPELCQQLKAHGMPADWPAAIVERGTLAEQKVVLGTLQTLPARAMKDNIQSPALIILGQTVKHRVIQP</sequence>